<proteinExistence type="predicted"/>
<dbReference type="EMBL" id="AWGJ01000002">
    <property type="protein sequence ID" value="ODN82830.1"/>
    <property type="molecule type" value="Genomic_DNA"/>
</dbReference>
<dbReference type="GO" id="GO:0017025">
    <property type="term" value="F:TBP-class protein binding"/>
    <property type="evidence" value="ECO:0007669"/>
    <property type="project" value="TreeGrafter"/>
</dbReference>
<dbReference type="GeneID" id="30152404"/>
<dbReference type="Proteomes" id="UP000094065">
    <property type="component" value="Unassembled WGS sequence"/>
</dbReference>
<dbReference type="RefSeq" id="XP_018996830.1">
    <property type="nucleotide sequence ID" value="XM_019134403.1"/>
</dbReference>
<dbReference type="GO" id="GO:0001164">
    <property type="term" value="F:RNA polymerase I core promoter sequence-specific DNA binding"/>
    <property type="evidence" value="ECO:0007669"/>
    <property type="project" value="InterPro"/>
</dbReference>
<protein>
    <submittedName>
        <fullName evidence="2">Uncharacterized protein</fullName>
    </submittedName>
</protein>
<evidence type="ECO:0000313" key="3">
    <source>
        <dbReference type="Proteomes" id="UP000094065"/>
    </source>
</evidence>
<evidence type="ECO:0000256" key="1">
    <source>
        <dbReference type="SAM" id="MobiDB-lite"/>
    </source>
</evidence>
<dbReference type="Pfam" id="PF04090">
    <property type="entry name" value="Rrn11"/>
    <property type="match status" value="1"/>
</dbReference>
<organism evidence="2 3">
    <name type="scientific">Cryptococcus amylolentus CBS 6039</name>
    <dbReference type="NCBI Taxonomy" id="1295533"/>
    <lineage>
        <taxon>Eukaryota</taxon>
        <taxon>Fungi</taxon>
        <taxon>Dikarya</taxon>
        <taxon>Basidiomycota</taxon>
        <taxon>Agaricomycotina</taxon>
        <taxon>Tremellomycetes</taxon>
        <taxon>Tremellales</taxon>
        <taxon>Cryptococcaceae</taxon>
        <taxon>Cryptococcus</taxon>
    </lineage>
</organism>
<dbReference type="PANTHER" id="PTHR28244:SF1">
    <property type="entry name" value="RNA POLYMERASE I-SPECIFIC TRANSCRIPTION INITIATION FACTOR RRN11"/>
    <property type="match status" value="1"/>
</dbReference>
<evidence type="ECO:0000313" key="2">
    <source>
        <dbReference type="EMBL" id="ODN82830.1"/>
    </source>
</evidence>
<dbReference type="GO" id="GO:0070860">
    <property type="term" value="C:RNA polymerase I core factor complex"/>
    <property type="evidence" value="ECO:0007669"/>
    <property type="project" value="TreeGrafter"/>
</dbReference>
<sequence>MPTNALPVDDAGSLRHAYIQSLAYCLQACLLRGDRERARRAWAILIRCREVNWRTKWEWGLLFLSSQDTDAPGLASQADQVRHVERWINTLRVTVRNEEKPSLLHALIIYYIKEGRYRQALEELETYLPSYPYLLSASLHTYAGLLAFYLAQPASHVRQRSPSRSQQHLIVPGGDGSPSPSSSPRSSRSPSPPHAPLGWDHADFSLMGRAKGWFAKSLEIDEKEEVAKEFLRMIDHPAANDGPQSDSGDDMGSERDESEASDGSQRYDLNDEYEFS</sequence>
<dbReference type="InterPro" id="IPR007224">
    <property type="entry name" value="TIF_Rrn11"/>
</dbReference>
<name>A0A1E3I2F1_9TREE</name>
<dbReference type="STRING" id="1295533.A0A1E3I2F1"/>
<feature type="region of interest" description="Disordered" evidence="1">
    <location>
        <begin position="231"/>
        <end position="276"/>
    </location>
</feature>
<reference evidence="2 3" key="1">
    <citation type="submission" date="2016-06" db="EMBL/GenBank/DDBJ databases">
        <title>Evolution of pathogenesis and genome organization in the Tremellales.</title>
        <authorList>
            <person name="Cuomo C."/>
            <person name="Litvintseva A."/>
            <person name="Heitman J."/>
            <person name="Chen Y."/>
            <person name="Sun S."/>
            <person name="Springer D."/>
            <person name="Dromer F."/>
            <person name="Young S."/>
            <person name="Zeng Q."/>
            <person name="Chapman S."/>
            <person name="Gujja S."/>
            <person name="Saif S."/>
            <person name="Birren B."/>
        </authorList>
    </citation>
    <scope>NUCLEOTIDE SEQUENCE [LARGE SCALE GENOMIC DNA]</scope>
    <source>
        <strain evidence="2 3">CBS 6039</strain>
    </source>
</reference>
<dbReference type="InterPro" id="IPR053029">
    <property type="entry name" value="RNA_pol_I-specific_init_factor"/>
</dbReference>
<dbReference type="AlphaFoldDB" id="A0A1E3I2F1"/>
<comment type="caution">
    <text evidence="2">The sequence shown here is derived from an EMBL/GenBank/DDBJ whole genome shotgun (WGS) entry which is preliminary data.</text>
</comment>
<feature type="compositionally biased region" description="Low complexity" evidence="1">
    <location>
        <begin position="177"/>
        <end position="189"/>
    </location>
</feature>
<feature type="region of interest" description="Disordered" evidence="1">
    <location>
        <begin position="159"/>
        <end position="200"/>
    </location>
</feature>
<dbReference type="OrthoDB" id="2159786at2759"/>
<dbReference type="GO" id="GO:0042790">
    <property type="term" value="P:nucleolar large rRNA transcription by RNA polymerase I"/>
    <property type="evidence" value="ECO:0007669"/>
    <property type="project" value="TreeGrafter"/>
</dbReference>
<feature type="compositionally biased region" description="Acidic residues" evidence="1">
    <location>
        <begin position="247"/>
        <end position="260"/>
    </location>
</feature>
<keyword evidence="3" id="KW-1185">Reference proteome</keyword>
<dbReference type="GO" id="GO:0001181">
    <property type="term" value="F:RNA polymerase I general transcription initiation factor activity"/>
    <property type="evidence" value="ECO:0007669"/>
    <property type="project" value="InterPro"/>
</dbReference>
<accession>A0A1E3I2F1</accession>
<dbReference type="PANTHER" id="PTHR28244">
    <property type="entry name" value="RNA POLYMERASE I-SPECIFIC TRANSCRIPTION INITIATION FACTOR RRN11"/>
    <property type="match status" value="1"/>
</dbReference>
<gene>
    <name evidence="2" type="ORF">L202_01095</name>
</gene>